<evidence type="ECO:0000313" key="14">
    <source>
        <dbReference type="Proteomes" id="UP000292423"/>
    </source>
</evidence>
<evidence type="ECO:0000256" key="9">
    <source>
        <dbReference type="ARBA" id="ARBA00023136"/>
    </source>
</evidence>
<gene>
    <name evidence="13" type="ORF">EV700_2742</name>
</gene>
<dbReference type="NCBIfam" id="TIGR01352">
    <property type="entry name" value="tonB_Cterm"/>
    <property type="match status" value="1"/>
</dbReference>
<dbReference type="Proteomes" id="UP000292423">
    <property type="component" value="Unassembled WGS sequence"/>
</dbReference>
<dbReference type="GO" id="GO:0098797">
    <property type="term" value="C:plasma membrane protein complex"/>
    <property type="evidence" value="ECO:0007669"/>
    <property type="project" value="TreeGrafter"/>
</dbReference>
<name>A0A4Q7YMI0_9GAMM</name>
<feature type="coiled-coil region" evidence="10">
    <location>
        <begin position="146"/>
        <end position="173"/>
    </location>
</feature>
<keyword evidence="4" id="KW-1003">Cell membrane</keyword>
<keyword evidence="5" id="KW-0997">Cell inner membrane</keyword>
<dbReference type="SUPFAM" id="SSF74653">
    <property type="entry name" value="TolA/TonB C-terminal domain"/>
    <property type="match status" value="1"/>
</dbReference>
<keyword evidence="7" id="KW-0653">Protein transport</keyword>
<evidence type="ECO:0000256" key="10">
    <source>
        <dbReference type="SAM" id="Coils"/>
    </source>
</evidence>
<dbReference type="GO" id="GO:0031992">
    <property type="term" value="F:energy transducer activity"/>
    <property type="evidence" value="ECO:0007669"/>
    <property type="project" value="TreeGrafter"/>
</dbReference>
<evidence type="ECO:0000256" key="7">
    <source>
        <dbReference type="ARBA" id="ARBA00022927"/>
    </source>
</evidence>
<evidence type="ECO:0000256" key="2">
    <source>
        <dbReference type="ARBA" id="ARBA00006555"/>
    </source>
</evidence>
<dbReference type="OrthoDB" id="9803361at2"/>
<keyword evidence="3" id="KW-0813">Transport</keyword>
<evidence type="ECO:0000256" key="5">
    <source>
        <dbReference type="ARBA" id="ARBA00022519"/>
    </source>
</evidence>
<reference evidence="13 14" key="1">
    <citation type="submission" date="2019-02" db="EMBL/GenBank/DDBJ databases">
        <title>Genomic Encyclopedia of Type Strains, Phase IV (KMG-IV): sequencing the most valuable type-strain genomes for metagenomic binning, comparative biology and taxonomic classification.</title>
        <authorList>
            <person name="Goeker M."/>
        </authorList>
    </citation>
    <scope>NUCLEOTIDE SEQUENCE [LARGE SCALE GENOMIC DNA]</scope>
    <source>
        <strain evidence="13 14">DSM 105135</strain>
    </source>
</reference>
<feature type="transmembrane region" description="Helical" evidence="11">
    <location>
        <begin position="12"/>
        <end position="35"/>
    </location>
</feature>
<dbReference type="Pfam" id="PF03544">
    <property type="entry name" value="TonB_C"/>
    <property type="match status" value="1"/>
</dbReference>
<dbReference type="InterPro" id="IPR051045">
    <property type="entry name" value="TonB-dependent_transducer"/>
</dbReference>
<evidence type="ECO:0000313" key="13">
    <source>
        <dbReference type="EMBL" id="RZU38164.1"/>
    </source>
</evidence>
<dbReference type="PROSITE" id="PS52015">
    <property type="entry name" value="TONB_CTD"/>
    <property type="match status" value="1"/>
</dbReference>
<keyword evidence="9 11" id="KW-0472">Membrane</keyword>
<evidence type="ECO:0000256" key="4">
    <source>
        <dbReference type="ARBA" id="ARBA00022475"/>
    </source>
</evidence>
<dbReference type="EMBL" id="SHKX01000014">
    <property type="protein sequence ID" value="RZU38164.1"/>
    <property type="molecule type" value="Genomic_DNA"/>
</dbReference>
<comment type="similarity">
    <text evidence="2">Belongs to the TonB family.</text>
</comment>
<accession>A0A4Q7YMI0</accession>
<feature type="domain" description="TonB C-terminal" evidence="12">
    <location>
        <begin position="190"/>
        <end position="287"/>
    </location>
</feature>
<protein>
    <submittedName>
        <fullName evidence="13">Protein TonB</fullName>
    </submittedName>
</protein>
<organism evidence="13 14">
    <name type="scientific">Fluviicoccus keumensis</name>
    <dbReference type="NCBI Taxonomy" id="1435465"/>
    <lineage>
        <taxon>Bacteria</taxon>
        <taxon>Pseudomonadati</taxon>
        <taxon>Pseudomonadota</taxon>
        <taxon>Gammaproteobacteria</taxon>
        <taxon>Moraxellales</taxon>
        <taxon>Moraxellaceae</taxon>
        <taxon>Fluviicoccus</taxon>
    </lineage>
</organism>
<keyword evidence="10" id="KW-0175">Coiled coil</keyword>
<dbReference type="RefSeq" id="WP_130414763.1">
    <property type="nucleotide sequence ID" value="NZ_SHKX01000014.1"/>
</dbReference>
<keyword evidence="6 11" id="KW-0812">Transmembrane</keyword>
<comment type="subcellular location">
    <subcellularLocation>
        <location evidence="1">Cell inner membrane</location>
        <topology evidence="1">Single-pass membrane protein</topology>
        <orientation evidence="1">Periplasmic side</orientation>
    </subcellularLocation>
</comment>
<dbReference type="PANTHER" id="PTHR33446:SF11">
    <property type="entry name" value="TONB3"/>
    <property type="match status" value="1"/>
</dbReference>
<comment type="caution">
    <text evidence="13">The sequence shown here is derived from an EMBL/GenBank/DDBJ whole genome shotgun (WGS) entry which is preliminary data.</text>
</comment>
<dbReference type="GO" id="GO:0055085">
    <property type="term" value="P:transmembrane transport"/>
    <property type="evidence" value="ECO:0007669"/>
    <property type="project" value="InterPro"/>
</dbReference>
<proteinExistence type="inferred from homology"/>
<evidence type="ECO:0000256" key="11">
    <source>
        <dbReference type="SAM" id="Phobius"/>
    </source>
</evidence>
<keyword evidence="14" id="KW-1185">Reference proteome</keyword>
<evidence type="ECO:0000259" key="12">
    <source>
        <dbReference type="PROSITE" id="PS52015"/>
    </source>
</evidence>
<evidence type="ECO:0000256" key="3">
    <source>
        <dbReference type="ARBA" id="ARBA00022448"/>
    </source>
</evidence>
<evidence type="ECO:0000256" key="8">
    <source>
        <dbReference type="ARBA" id="ARBA00022989"/>
    </source>
</evidence>
<dbReference type="Gene3D" id="3.30.1150.10">
    <property type="match status" value="1"/>
</dbReference>
<dbReference type="GO" id="GO:0015031">
    <property type="term" value="P:protein transport"/>
    <property type="evidence" value="ECO:0007669"/>
    <property type="project" value="UniProtKB-KW"/>
</dbReference>
<evidence type="ECO:0000256" key="1">
    <source>
        <dbReference type="ARBA" id="ARBA00004383"/>
    </source>
</evidence>
<dbReference type="InterPro" id="IPR006260">
    <property type="entry name" value="TonB/TolA_C"/>
</dbReference>
<dbReference type="InterPro" id="IPR037682">
    <property type="entry name" value="TonB_C"/>
</dbReference>
<dbReference type="AlphaFoldDB" id="A0A4Q7YMI0"/>
<keyword evidence="8 11" id="KW-1133">Transmembrane helix</keyword>
<evidence type="ECO:0000256" key="6">
    <source>
        <dbReference type="ARBA" id="ARBA00022692"/>
    </source>
</evidence>
<dbReference type="PANTHER" id="PTHR33446">
    <property type="entry name" value="PROTEIN TONB-RELATED"/>
    <property type="match status" value="1"/>
</dbReference>
<sequence>MSTLAFDADTRRLGMSLVIASLLHALVIFGITFVAPPSNPGSMIEVTLALHRDAKADEHADFLAAANQKGGGQSAKAQEMTSPQSADFTDARIAEVRPEDKASFTPPPEQTRRQLLMTQGASRRLPPEQPQKEIPLRTPDDGVLAASAQTAAIASLEARLAEQRQALARKQRIHTVSTLSARSDISAAWIDDFRQKVERTGNRHYPEQARARRLQGEVRLLVAISAGGEIREIRTLKSSGQVLLDEAARRSVQLSAPFRPFSREMRKEMDVLQIIRTWRFAERMTNQNG</sequence>